<evidence type="ECO:0000313" key="3">
    <source>
        <dbReference type="EMBL" id="KAF9580055.1"/>
    </source>
</evidence>
<feature type="compositionally biased region" description="Polar residues" evidence="1">
    <location>
        <begin position="119"/>
        <end position="139"/>
    </location>
</feature>
<keyword evidence="4" id="KW-1185">Reference proteome</keyword>
<feature type="region of interest" description="Disordered" evidence="1">
    <location>
        <begin position="1076"/>
        <end position="1102"/>
    </location>
</feature>
<feature type="compositionally biased region" description="Low complexity" evidence="1">
    <location>
        <begin position="442"/>
        <end position="457"/>
    </location>
</feature>
<feature type="compositionally biased region" description="Low complexity" evidence="1">
    <location>
        <begin position="307"/>
        <end position="317"/>
    </location>
</feature>
<comment type="caution">
    <text evidence="3">The sequence shown here is derived from an EMBL/GenBank/DDBJ whole genome shotgun (WGS) entry which is preliminary data.</text>
</comment>
<feature type="region of interest" description="Disordered" evidence="1">
    <location>
        <begin position="290"/>
        <end position="370"/>
    </location>
</feature>
<dbReference type="PANTHER" id="PTHR14445:SF36">
    <property type="entry name" value="FI03272P-RELATED"/>
    <property type="match status" value="1"/>
</dbReference>
<reference evidence="3" key="1">
    <citation type="journal article" date="2020" name="Fungal Divers.">
        <title>Resolving the Mortierellaceae phylogeny through synthesis of multi-gene phylogenetics and phylogenomics.</title>
        <authorList>
            <person name="Vandepol N."/>
            <person name="Liber J."/>
            <person name="Desiro A."/>
            <person name="Na H."/>
            <person name="Kennedy M."/>
            <person name="Barry K."/>
            <person name="Grigoriev I.V."/>
            <person name="Miller A.N."/>
            <person name="O'Donnell K."/>
            <person name="Stajich J.E."/>
            <person name="Bonito G."/>
        </authorList>
    </citation>
    <scope>NUCLEOTIDE SEQUENCE</scope>
    <source>
        <strain evidence="3">KOD1015</strain>
    </source>
</reference>
<dbReference type="SUPFAM" id="SSF55277">
    <property type="entry name" value="GYF domain"/>
    <property type="match status" value="1"/>
</dbReference>
<dbReference type="Pfam" id="PF02213">
    <property type="entry name" value="GYF"/>
    <property type="match status" value="1"/>
</dbReference>
<feature type="compositionally biased region" description="Polar residues" evidence="1">
    <location>
        <begin position="29"/>
        <end position="39"/>
    </location>
</feature>
<dbReference type="EMBL" id="JAABOA010002310">
    <property type="protein sequence ID" value="KAF9580055.1"/>
    <property type="molecule type" value="Genomic_DNA"/>
</dbReference>
<feature type="region of interest" description="Disordered" evidence="1">
    <location>
        <begin position="668"/>
        <end position="726"/>
    </location>
</feature>
<evidence type="ECO:0000313" key="4">
    <source>
        <dbReference type="Proteomes" id="UP000780801"/>
    </source>
</evidence>
<dbReference type="PROSITE" id="PS50829">
    <property type="entry name" value="GYF"/>
    <property type="match status" value="1"/>
</dbReference>
<feature type="compositionally biased region" description="Basic and acidic residues" evidence="1">
    <location>
        <begin position="1"/>
        <end position="22"/>
    </location>
</feature>
<protein>
    <recommendedName>
        <fullName evidence="2">GYF domain-containing protein</fullName>
    </recommendedName>
</protein>
<feature type="compositionally biased region" description="Polar residues" evidence="1">
    <location>
        <begin position="495"/>
        <end position="512"/>
    </location>
</feature>
<feature type="non-terminal residue" evidence="3">
    <location>
        <position position="1"/>
    </location>
</feature>
<dbReference type="PANTHER" id="PTHR14445">
    <property type="entry name" value="GRB10 INTERACTING GYF PROTEIN"/>
    <property type="match status" value="1"/>
</dbReference>
<dbReference type="Proteomes" id="UP000780801">
    <property type="component" value="Unassembled WGS sequence"/>
</dbReference>
<evidence type="ECO:0000256" key="1">
    <source>
        <dbReference type="SAM" id="MobiDB-lite"/>
    </source>
</evidence>
<feature type="compositionally biased region" description="Low complexity" evidence="1">
    <location>
        <begin position="513"/>
        <end position="527"/>
    </location>
</feature>
<gene>
    <name evidence="3" type="ORF">BGW38_003450</name>
</gene>
<dbReference type="CDD" id="cd00072">
    <property type="entry name" value="GYF"/>
    <property type="match status" value="1"/>
</dbReference>
<dbReference type="InterPro" id="IPR035445">
    <property type="entry name" value="GYF-like_dom_sf"/>
</dbReference>
<dbReference type="Gene3D" id="3.30.1490.40">
    <property type="match status" value="1"/>
</dbReference>
<feature type="compositionally biased region" description="Low complexity" evidence="1">
    <location>
        <begin position="74"/>
        <end position="95"/>
    </location>
</feature>
<proteinExistence type="predicted"/>
<feature type="domain" description="GYF" evidence="2">
    <location>
        <begin position="175"/>
        <end position="223"/>
    </location>
</feature>
<feature type="compositionally biased region" description="Basic and acidic residues" evidence="1">
    <location>
        <begin position="99"/>
        <end position="109"/>
    </location>
</feature>
<accession>A0A9P6FSR0</accession>
<name>A0A9P6FSR0_9FUNG</name>
<dbReference type="GO" id="GO:0005829">
    <property type="term" value="C:cytosol"/>
    <property type="evidence" value="ECO:0007669"/>
    <property type="project" value="TreeGrafter"/>
</dbReference>
<dbReference type="InterPro" id="IPR003169">
    <property type="entry name" value="GYF"/>
</dbReference>
<sequence>LNNEDRSHSFKRSEPTPSRELEDGLWNSPVRNTVGSFDSNGVFRVMHDTSDSPALSADRGPSPASDQAQVSSKAAGPGTISSSGASPAPTAASAILPEPEPKDGLVLKELDDDSAFSFPGSNSNAKAGVSSSDLNSLPTTRDEPDFAPFNSASAQLSSFGAAPAPALEPQPPMELSKWLYRDPAGNIQGPFLSEEMHEWYKGGFFSMDLMVKREQDPAFEPLGSLIRRIGSDDNPFLLAGALRLDSTPVGRPTISLPQARQFGQSSWGGLSAPTTPSASGFGVDRLFMQQQSQQHSSSGDLFAGSMQQQQQQQQQQQRSDFPGQDVNASAPFAGFDQKWNSGGFFGPSRGMDSSTSWSGDALGRSPLGGMGGVPQSPLGGGFGNQQQRFMNQHMERQHLLQMIQHQAQMQRAAHHQQFMNAQQQFGSDPHALAAMLSQQHFQMRQQQIHQGPFQGQGVSSPGGSMLPWGAGGLGQQQQQQQQPGSPWSSSIIQSNTDNYFDFNNGSTQGLNRQEQLLQQQQQQQQQQAMSQHEHSLDQAQQDQQQDQLESQPHLHEEHVAAPVESDDSLKPINDKLQQIMLEEKSMPTELVESHFEAVVATTAASHEAVVVTEEIHSVVDYALESKTEELSKMETTVEQSTDVLETETLVNTYESVTAVEEEAQEEMFEEEETTQFVEDSQVYSSNDVDEEESSFTSAQPTPEPRPIKSVPAPWAKATKVDDSEKKGPTLREIQEMEAKRADELRAVERQTLMAAAANNAMDFAKGLSVGGSPWQTSSAPKKKTLREIQQEEEVALQRSRSAQASAVAATTVAGSPTVSAALALSSGSTSVGLAGIVAAGTSGSSSKRYADTIGPKPVSTPSMGVWGSSASAAAVAARPASVSRSSSVVAISPVQSSSPSMAAKTVDTSSWVEVDSKRSLKATAAAAAVTDVPLPSVSRPTTTISSTTTVKSNAVSNATVSYSDEPRPPSEDFMRWCRQALKGLQGVVLDDFIQMLLSFPLNPDPMTVEIIQDSIYANSQSLDGRRFADEFVKRRKVDAQANHYSFGGAYGIGGGASSSSLLSSSSSLAVGVGAGAGTSGSVVGSDSSFKVVSKKNKKKNVA</sequence>
<feature type="region of interest" description="Disordered" evidence="1">
    <location>
        <begin position="771"/>
        <end position="791"/>
    </location>
</feature>
<organism evidence="3 4">
    <name type="scientific">Lunasporangiospora selenospora</name>
    <dbReference type="NCBI Taxonomy" id="979761"/>
    <lineage>
        <taxon>Eukaryota</taxon>
        <taxon>Fungi</taxon>
        <taxon>Fungi incertae sedis</taxon>
        <taxon>Mucoromycota</taxon>
        <taxon>Mortierellomycotina</taxon>
        <taxon>Mortierellomycetes</taxon>
        <taxon>Mortierellales</taxon>
        <taxon>Mortierellaceae</taxon>
        <taxon>Lunasporangiospora</taxon>
    </lineage>
</organism>
<feature type="compositionally biased region" description="Low complexity" evidence="1">
    <location>
        <begin position="537"/>
        <end position="547"/>
    </location>
</feature>
<feature type="compositionally biased region" description="Low complexity" evidence="1">
    <location>
        <begin position="1079"/>
        <end position="1091"/>
    </location>
</feature>
<feature type="compositionally biased region" description="Low complexity" evidence="1">
    <location>
        <begin position="475"/>
        <end position="494"/>
    </location>
</feature>
<dbReference type="InterPro" id="IPR051640">
    <property type="entry name" value="GRB10-interact_GYF"/>
</dbReference>
<dbReference type="SMART" id="SM00444">
    <property type="entry name" value="GYF"/>
    <property type="match status" value="1"/>
</dbReference>
<feature type="region of interest" description="Disordered" evidence="1">
    <location>
        <begin position="442"/>
        <end position="552"/>
    </location>
</feature>
<feature type="compositionally biased region" description="Basic residues" evidence="1">
    <location>
        <begin position="1092"/>
        <end position="1102"/>
    </location>
</feature>
<dbReference type="OrthoDB" id="6415790at2759"/>
<feature type="region of interest" description="Disordered" evidence="1">
    <location>
        <begin position="1"/>
        <end position="151"/>
    </location>
</feature>
<dbReference type="AlphaFoldDB" id="A0A9P6FSR0"/>
<evidence type="ECO:0000259" key="2">
    <source>
        <dbReference type="PROSITE" id="PS50829"/>
    </source>
</evidence>